<dbReference type="Pfam" id="PF13443">
    <property type="entry name" value="HTH_26"/>
    <property type="match status" value="1"/>
</dbReference>
<dbReference type="RefSeq" id="WP_290283050.1">
    <property type="nucleotide sequence ID" value="NZ_JAUFQI010000001.1"/>
</dbReference>
<dbReference type="InterPro" id="IPR010982">
    <property type="entry name" value="Lambda_DNA-bd_dom_sf"/>
</dbReference>
<reference evidence="3" key="1">
    <citation type="journal article" date="2019" name="Int. J. Syst. Evol. Microbiol.">
        <title>The Global Catalogue of Microorganisms (GCM) 10K type strain sequencing project: providing services to taxonomists for standard genome sequencing and annotation.</title>
        <authorList>
            <consortium name="The Broad Institute Genomics Platform"/>
            <consortium name="The Broad Institute Genome Sequencing Center for Infectious Disease"/>
            <person name="Wu L."/>
            <person name="Ma J."/>
        </authorList>
    </citation>
    <scope>NUCLEOTIDE SEQUENCE [LARGE SCALE GENOMIC DNA]</scope>
    <source>
        <strain evidence="3">CECT 8288</strain>
    </source>
</reference>
<protein>
    <submittedName>
        <fullName evidence="2">Helix-turn-helix domain-containing protein</fullName>
    </submittedName>
</protein>
<dbReference type="Proteomes" id="UP001595710">
    <property type="component" value="Unassembled WGS sequence"/>
</dbReference>
<dbReference type="InterPro" id="IPR001387">
    <property type="entry name" value="Cro/C1-type_HTH"/>
</dbReference>
<name>A0ABV7WU12_9GAMM</name>
<dbReference type="EMBL" id="JBHRYN010000011">
    <property type="protein sequence ID" value="MFC3701958.1"/>
    <property type="molecule type" value="Genomic_DNA"/>
</dbReference>
<accession>A0ABV7WU12</accession>
<dbReference type="CDD" id="cd00093">
    <property type="entry name" value="HTH_XRE"/>
    <property type="match status" value="1"/>
</dbReference>
<sequence>MSQTVQLVDTLKKILRERKITYQEVAEKLDLSEANVKRMFSKRHFTLARLEEVCAMADADLGYLMSRMHEGSMIIDTLSKEAEKELCGNIKLLMIAQLLINRWEIEDIVETYEFEDHEVTQLMAKLDRLGIIELLPGDRVRNLISRDFKWIPNGPVYKYFEEHIAREFFNCKFEQKNGEILIFMAGMLSRQSNSQMQTSMRRLAREFDELSKEDGKLPLNETYGTGLVLAMRPWELSTFAQFRRKENTKKFRLT</sequence>
<dbReference type="Gene3D" id="1.10.260.40">
    <property type="entry name" value="lambda repressor-like DNA-binding domains"/>
    <property type="match status" value="1"/>
</dbReference>
<keyword evidence="3" id="KW-1185">Reference proteome</keyword>
<dbReference type="SUPFAM" id="SSF47413">
    <property type="entry name" value="lambda repressor-like DNA-binding domains"/>
    <property type="match status" value="1"/>
</dbReference>
<dbReference type="PROSITE" id="PS50943">
    <property type="entry name" value="HTH_CROC1"/>
    <property type="match status" value="1"/>
</dbReference>
<dbReference type="SMART" id="SM00530">
    <property type="entry name" value="HTH_XRE"/>
    <property type="match status" value="1"/>
</dbReference>
<evidence type="ECO:0000313" key="2">
    <source>
        <dbReference type="EMBL" id="MFC3701958.1"/>
    </source>
</evidence>
<proteinExistence type="predicted"/>
<evidence type="ECO:0000313" key="3">
    <source>
        <dbReference type="Proteomes" id="UP001595710"/>
    </source>
</evidence>
<feature type="domain" description="HTH cro/C1-type" evidence="1">
    <location>
        <begin position="11"/>
        <end position="64"/>
    </location>
</feature>
<comment type="caution">
    <text evidence="2">The sequence shown here is derived from an EMBL/GenBank/DDBJ whole genome shotgun (WGS) entry which is preliminary data.</text>
</comment>
<evidence type="ECO:0000259" key="1">
    <source>
        <dbReference type="PROSITE" id="PS50943"/>
    </source>
</evidence>
<organism evidence="2 3">
    <name type="scientific">Reinekea marina</name>
    <dbReference type="NCBI Taxonomy" id="1310421"/>
    <lineage>
        <taxon>Bacteria</taxon>
        <taxon>Pseudomonadati</taxon>
        <taxon>Pseudomonadota</taxon>
        <taxon>Gammaproteobacteria</taxon>
        <taxon>Oceanospirillales</taxon>
        <taxon>Saccharospirillaceae</taxon>
        <taxon>Reinekea</taxon>
    </lineage>
</organism>
<gene>
    <name evidence="2" type="ORF">ACFOND_09930</name>
</gene>